<evidence type="ECO:0000256" key="5">
    <source>
        <dbReference type="ARBA" id="ARBA00022847"/>
    </source>
</evidence>
<keyword evidence="3" id="KW-0813">Transport</keyword>
<comment type="subcellular location">
    <subcellularLocation>
        <location evidence="1">Membrane</location>
        <topology evidence="1">Multi-pass membrane protein</topology>
    </subcellularLocation>
</comment>
<dbReference type="Proteomes" id="UP001153148">
    <property type="component" value="Unassembled WGS sequence"/>
</dbReference>
<evidence type="ECO:0000256" key="15">
    <source>
        <dbReference type="SAM" id="Phobius"/>
    </source>
</evidence>
<comment type="similarity">
    <text evidence="2">Belongs to the sodium:neurotransmitter symporter (SNF) (TC 2.A.22) family.</text>
</comment>
<evidence type="ECO:0000256" key="3">
    <source>
        <dbReference type="ARBA" id="ARBA00022448"/>
    </source>
</evidence>
<comment type="function">
    <text evidence="13">Unusual broad substrate spectrum amino acid:sodium cotransporter that promotes absorption of the D isomers of essential amino acids. Neutral amino acids are the preferred substrates, especially methionine and phenylalanine.</text>
</comment>
<evidence type="ECO:0000256" key="13">
    <source>
        <dbReference type="ARBA" id="ARBA00037785"/>
    </source>
</evidence>
<feature type="transmembrane region" description="Helical" evidence="15">
    <location>
        <begin position="65"/>
        <end position="84"/>
    </location>
</feature>
<dbReference type="PROSITE" id="PS50267">
    <property type="entry name" value="NA_NEUROTRAN_SYMP_3"/>
    <property type="match status" value="1"/>
</dbReference>
<dbReference type="SUPFAM" id="SSF161070">
    <property type="entry name" value="SNF-like"/>
    <property type="match status" value="1"/>
</dbReference>
<evidence type="ECO:0000256" key="10">
    <source>
        <dbReference type="ARBA" id="ARBA00023136"/>
    </source>
</evidence>
<keyword evidence="9" id="KW-0406">Ion transport</keyword>
<dbReference type="Pfam" id="PF00209">
    <property type="entry name" value="SNF"/>
    <property type="match status" value="1"/>
</dbReference>
<evidence type="ECO:0000256" key="7">
    <source>
        <dbReference type="ARBA" id="ARBA00022989"/>
    </source>
</evidence>
<evidence type="ECO:0000256" key="1">
    <source>
        <dbReference type="ARBA" id="ARBA00004141"/>
    </source>
</evidence>
<sequence>MSSEEVEQDFAFISYPDAIAKFDTVPQLFAVLFFLMLFTLGVGSAVALVSSIITIICDQFPHLKHWIVTSVVCCICFLIGLIYATPVSTASHNNCLF</sequence>
<evidence type="ECO:0000256" key="11">
    <source>
        <dbReference type="ARBA" id="ARBA00023180"/>
    </source>
</evidence>
<protein>
    <recommendedName>
        <fullName evidence="14">Sodium-dependent nutrient amino acid transporter 1</fullName>
    </recommendedName>
</protein>
<evidence type="ECO:0000313" key="17">
    <source>
        <dbReference type="Proteomes" id="UP001153148"/>
    </source>
</evidence>
<evidence type="ECO:0000256" key="8">
    <source>
        <dbReference type="ARBA" id="ARBA00023053"/>
    </source>
</evidence>
<gene>
    <name evidence="16" type="ORF">TPAB3V08_LOCUS13076</name>
</gene>
<dbReference type="EMBL" id="CAJPIN010050737">
    <property type="protein sequence ID" value="CAG2066133.1"/>
    <property type="molecule type" value="Genomic_DNA"/>
</dbReference>
<feature type="transmembrane region" description="Helical" evidence="15">
    <location>
        <begin position="28"/>
        <end position="53"/>
    </location>
</feature>
<keyword evidence="7 15" id="KW-1133">Transmembrane helix</keyword>
<evidence type="ECO:0000256" key="12">
    <source>
        <dbReference type="ARBA" id="ARBA00023201"/>
    </source>
</evidence>
<feature type="non-terminal residue" evidence="16">
    <location>
        <position position="97"/>
    </location>
</feature>
<dbReference type="InterPro" id="IPR037272">
    <property type="entry name" value="SNS_sf"/>
</dbReference>
<evidence type="ECO:0000256" key="6">
    <source>
        <dbReference type="ARBA" id="ARBA00022970"/>
    </source>
</evidence>
<keyword evidence="5" id="KW-0769">Symport</keyword>
<keyword evidence="6" id="KW-0029">Amino-acid transport</keyword>
<comment type="caution">
    <text evidence="16">The sequence shown here is derived from an EMBL/GenBank/DDBJ whole genome shotgun (WGS) entry which is preliminary data.</text>
</comment>
<reference evidence="16" key="1">
    <citation type="submission" date="2021-03" db="EMBL/GenBank/DDBJ databases">
        <authorList>
            <person name="Tran Van P."/>
        </authorList>
    </citation>
    <scope>NUCLEOTIDE SEQUENCE</scope>
</reference>
<keyword evidence="17" id="KW-1185">Reference proteome</keyword>
<organism evidence="16 17">
    <name type="scientific">Timema podura</name>
    <name type="common">Walking stick</name>
    <dbReference type="NCBI Taxonomy" id="61482"/>
    <lineage>
        <taxon>Eukaryota</taxon>
        <taxon>Metazoa</taxon>
        <taxon>Ecdysozoa</taxon>
        <taxon>Arthropoda</taxon>
        <taxon>Hexapoda</taxon>
        <taxon>Insecta</taxon>
        <taxon>Pterygota</taxon>
        <taxon>Neoptera</taxon>
        <taxon>Polyneoptera</taxon>
        <taxon>Phasmatodea</taxon>
        <taxon>Timematodea</taxon>
        <taxon>Timematoidea</taxon>
        <taxon>Timematidae</taxon>
        <taxon>Timema</taxon>
    </lineage>
</organism>
<keyword evidence="12" id="KW-0739">Sodium transport</keyword>
<keyword evidence="11" id="KW-0325">Glycoprotein</keyword>
<keyword evidence="4 15" id="KW-0812">Transmembrane</keyword>
<dbReference type="PANTHER" id="PTHR11616:SF321">
    <property type="entry name" value="SODIUM-DEPENDENT NUTRIENT AMINO ACID TRANSPORTER 1-RELATED"/>
    <property type="match status" value="1"/>
</dbReference>
<evidence type="ECO:0000256" key="14">
    <source>
        <dbReference type="ARBA" id="ARBA00040215"/>
    </source>
</evidence>
<name>A0ABN7PKX3_TIMPD</name>
<evidence type="ECO:0000256" key="9">
    <source>
        <dbReference type="ARBA" id="ARBA00023065"/>
    </source>
</evidence>
<dbReference type="PANTHER" id="PTHR11616">
    <property type="entry name" value="SODIUM/CHLORIDE DEPENDENT TRANSPORTER"/>
    <property type="match status" value="1"/>
</dbReference>
<proteinExistence type="inferred from homology"/>
<evidence type="ECO:0000256" key="2">
    <source>
        <dbReference type="ARBA" id="ARBA00006459"/>
    </source>
</evidence>
<keyword evidence="8" id="KW-0915">Sodium</keyword>
<evidence type="ECO:0000313" key="16">
    <source>
        <dbReference type="EMBL" id="CAG2066133.1"/>
    </source>
</evidence>
<evidence type="ECO:0000256" key="4">
    <source>
        <dbReference type="ARBA" id="ARBA00022692"/>
    </source>
</evidence>
<accession>A0ABN7PKX3</accession>
<keyword evidence="10 15" id="KW-0472">Membrane</keyword>
<dbReference type="InterPro" id="IPR000175">
    <property type="entry name" value="Na/ntran_symport"/>
</dbReference>